<dbReference type="SUPFAM" id="SSF54427">
    <property type="entry name" value="NTF2-like"/>
    <property type="match status" value="1"/>
</dbReference>
<gene>
    <name evidence="3" type="ORF">ISN74_12270</name>
</gene>
<feature type="signal peptide" evidence="1">
    <location>
        <begin position="1"/>
        <end position="25"/>
    </location>
</feature>
<accession>A0ABX7H0U7</accession>
<evidence type="ECO:0000313" key="3">
    <source>
        <dbReference type="EMBL" id="QRN55903.1"/>
    </source>
</evidence>
<proteinExistence type="predicted"/>
<dbReference type="Proteomes" id="UP000663181">
    <property type="component" value="Chromosome"/>
</dbReference>
<organism evidence="3 4">
    <name type="scientific">Dyella caseinilytica</name>
    <dbReference type="NCBI Taxonomy" id="1849581"/>
    <lineage>
        <taxon>Bacteria</taxon>
        <taxon>Pseudomonadati</taxon>
        <taxon>Pseudomonadota</taxon>
        <taxon>Gammaproteobacteria</taxon>
        <taxon>Lysobacterales</taxon>
        <taxon>Rhodanobacteraceae</taxon>
        <taxon>Dyella</taxon>
    </lineage>
</organism>
<dbReference type="Gene3D" id="3.10.450.50">
    <property type="match status" value="1"/>
</dbReference>
<evidence type="ECO:0000256" key="1">
    <source>
        <dbReference type="SAM" id="SignalP"/>
    </source>
</evidence>
<dbReference type="EMBL" id="CP064030">
    <property type="protein sequence ID" value="QRN55903.1"/>
    <property type="molecule type" value="Genomic_DNA"/>
</dbReference>
<sequence>MERRMNRRIFVASMFFAFAASNAGAAPPVASNPESLTDTILKLDAKFFDSFNSCSDPDQLRTHASYLNPNVEFYHDKGGVTWTRQDYIEKTRENVCGNFRRVLTAGTVQVYPINGYGALEEGHHTFCEIKSGKCFGEAKFLVVWHQTSDGWEITRIFSYGHEAIK</sequence>
<evidence type="ECO:0000259" key="2">
    <source>
        <dbReference type="Pfam" id="PF14534"/>
    </source>
</evidence>
<feature type="chain" id="PRO_5046051747" evidence="1">
    <location>
        <begin position="26"/>
        <end position="165"/>
    </location>
</feature>
<reference evidence="3 4" key="1">
    <citation type="submission" date="2020-10" db="EMBL/GenBank/DDBJ databases">
        <title>Phylogeny of dyella-like bacteria.</title>
        <authorList>
            <person name="Fu J."/>
        </authorList>
    </citation>
    <scope>NUCLEOTIDE SEQUENCE [LARGE SCALE GENOMIC DNA]</scope>
    <source>
        <strain evidence="3 4">DHOB09</strain>
    </source>
</reference>
<keyword evidence="4" id="KW-1185">Reference proteome</keyword>
<protein>
    <submittedName>
        <fullName evidence="3">Nuclear transport factor 2 family protein</fullName>
    </submittedName>
</protein>
<feature type="domain" description="DUF4440" evidence="2">
    <location>
        <begin position="40"/>
        <end position="153"/>
    </location>
</feature>
<dbReference type="Pfam" id="PF14534">
    <property type="entry name" value="DUF4440"/>
    <property type="match status" value="1"/>
</dbReference>
<evidence type="ECO:0000313" key="4">
    <source>
        <dbReference type="Proteomes" id="UP000663181"/>
    </source>
</evidence>
<dbReference type="InterPro" id="IPR032710">
    <property type="entry name" value="NTF2-like_dom_sf"/>
</dbReference>
<name>A0ABX7H0U7_9GAMM</name>
<dbReference type="InterPro" id="IPR027843">
    <property type="entry name" value="DUF4440"/>
</dbReference>
<keyword evidence="1" id="KW-0732">Signal</keyword>